<keyword evidence="15" id="KW-1185">Reference proteome</keyword>
<dbReference type="FunFam" id="1.10.3720.10:FF:000010">
    <property type="entry name" value="Maltose ABC transporter permease MalG"/>
    <property type="match status" value="1"/>
</dbReference>
<evidence type="ECO:0000313" key="15">
    <source>
        <dbReference type="Proteomes" id="UP000242432"/>
    </source>
</evidence>
<dbReference type="Gene3D" id="1.10.3720.10">
    <property type="entry name" value="MetI-like"/>
    <property type="match status" value="2"/>
</dbReference>
<feature type="transmembrane region" description="Helical" evidence="12">
    <location>
        <begin position="207"/>
        <end position="226"/>
    </location>
</feature>
<dbReference type="InterPro" id="IPR050901">
    <property type="entry name" value="BP-dep_ABC_trans_perm"/>
</dbReference>
<keyword evidence="6" id="KW-0997">Cell inner membrane</keyword>
<feature type="transmembrane region" description="Helical" evidence="12">
    <location>
        <begin position="18"/>
        <end position="39"/>
    </location>
</feature>
<evidence type="ECO:0000256" key="11">
    <source>
        <dbReference type="ARBA" id="ARBA00041109"/>
    </source>
</evidence>
<reference evidence="15" key="1">
    <citation type="submission" date="2017-02" db="EMBL/GenBank/DDBJ databases">
        <authorList>
            <person name="Varghese N."/>
            <person name="Submissions S."/>
        </authorList>
    </citation>
    <scope>NUCLEOTIDE SEQUENCE [LARGE SCALE GENOMIC DNA]</scope>
    <source>
        <strain evidence="15">DSM 3072</strain>
    </source>
</reference>
<organism evidence="14 15">
    <name type="scientific">Succinivibrio dextrinosolvens DSM 3072</name>
    <dbReference type="NCBI Taxonomy" id="1123324"/>
    <lineage>
        <taxon>Bacteria</taxon>
        <taxon>Pseudomonadati</taxon>
        <taxon>Pseudomonadota</taxon>
        <taxon>Gammaproteobacteria</taxon>
        <taxon>Aeromonadales</taxon>
        <taxon>Succinivibrionaceae</taxon>
        <taxon>Succinivibrio</taxon>
    </lineage>
</organism>
<evidence type="ECO:0000256" key="4">
    <source>
        <dbReference type="ARBA" id="ARBA00022448"/>
    </source>
</evidence>
<name>A0A1T4VN33_9GAMM</name>
<evidence type="ECO:0000313" key="14">
    <source>
        <dbReference type="EMBL" id="SKA66347.1"/>
    </source>
</evidence>
<feature type="transmembrane region" description="Helical" evidence="12">
    <location>
        <begin position="266"/>
        <end position="291"/>
    </location>
</feature>
<evidence type="ECO:0000256" key="3">
    <source>
        <dbReference type="ARBA" id="ARBA00009047"/>
    </source>
</evidence>
<evidence type="ECO:0000256" key="7">
    <source>
        <dbReference type="ARBA" id="ARBA00022597"/>
    </source>
</evidence>
<evidence type="ECO:0000259" key="13">
    <source>
        <dbReference type="PROSITE" id="PS50928"/>
    </source>
</evidence>
<feature type="domain" description="ABC transmembrane type-1" evidence="13">
    <location>
        <begin position="201"/>
        <end position="397"/>
    </location>
</feature>
<accession>A0A1T4VN33</accession>
<dbReference type="PROSITE" id="PS50928">
    <property type="entry name" value="ABC_TM1"/>
    <property type="match status" value="1"/>
</dbReference>
<dbReference type="InterPro" id="IPR035906">
    <property type="entry name" value="MetI-like_sf"/>
</dbReference>
<dbReference type="CDD" id="cd06261">
    <property type="entry name" value="TM_PBP2"/>
    <property type="match status" value="1"/>
</dbReference>
<keyword evidence="4 12" id="KW-0813">Transport</keyword>
<keyword evidence="5" id="KW-1003">Cell membrane</keyword>
<dbReference type="PANTHER" id="PTHR32243:SF50">
    <property type="entry name" value="MALTOSE_MALTODEXTRIN TRANSPORT SYSTEM PERMEASE PROTEIN MALG"/>
    <property type="match status" value="1"/>
</dbReference>
<dbReference type="Proteomes" id="UP000242432">
    <property type="component" value="Unassembled WGS sequence"/>
</dbReference>
<dbReference type="SUPFAM" id="SSF161098">
    <property type="entry name" value="MetI-like"/>
    <property type="match status" value="1"/>
</dbReference>
<dbReference type="EMBL" id="FUXX01000035">
    <property type="protein sequence ID" value="SKA66347.1"/>
    <property type="molecule type" value="Genomic_DNA"/>
</dbReference>
<evidence type="ECO:0000256" key="6">
    <source>
        <dbReference type="ARBA" id="ARBA00022519"/>
    </source>
</evidence>
<keyword evidence="8 12" id="KW-0812">Transmembrane</keyword>
<sequence>MAIVQPKSLKYRKAAAHVFMLFFLCLIMFPLLMIVAISFRQGNYSVGDVIPKFSTSTLDHWRLALGFDVKKLNRIPGSVVNFVNTDDGKVQMYVSTQEDDSFRAFISDAFDPEDVKKVESLEDAVEVSSDFNVDQIDSEKLEDADSAFALCKTLAHKIVVKVGEGDSVTRYLIDKNDKEGTSYGIYKETITPPPFPVLRWLWNSVKVAFITSFLIICLSTTSAYAFARMKFAGKNTILNGMLIFQMFPAVLALVAIYALFDKIGEYIPWLGLNTHGGLILSYMGGIALHIWTIKGYFETIDASLEEAAAIDGATPWQAFRLILLPLSVPILAVVFILAFIATVAEVPVASVLLLDMDELTLAVGAQQYLYPQNYLWGDFAAAAVLSGLPITIVFLLAQRWLVGGLTAGGVKG</sequence>
<evidence type="ECO:0000256" key="5">
    <source>
        <dbReference type="ARBA" id="ARBA00022475"/>
    </source>
</evidence>
<feature type="transmembrane region" description="Helical" evidence="12">
    <location>
        <begin position="238"/>
        <end position="260"/>
    </location>
</feature>
<comment type="function">
    <text evidence="1">Part of the ABC transporter complex MalEFGK involved in maltose/maltodextrin import. Probably responsible for the translocation of the substrate across the membrane.</text>
</comment>
<gene>
    <name evidence="14" type="ORF">SAMN02745213_01802</name>
</gene>
<evidence type="ECO:0000256" key="8">
    <source>
        <dbReference type="ARBA" id="ARBA00022692"/>
    </source>
</evidence>
<keyword evidence="7" id="KW-0762">Sugar transport</keyword>
<feature type="transmembrane region" description="Helical" evidence="12">
    <location>
        <begin position="374"/>
        <end position="397"/>
    </location>
</feature>
<evidence type="ECO:0000256" key="12">
    <source>
        <dbReference type="RuleBase" id="RU363032"/>
    </source>
</evidence>
<dbReference type="AlphaFoldDB" id="A0A1T4VN33"/>
<proteinExistence type="inferred from homology"/>
<dbReference type="GO" id="GO:0015423">
    <property type="term" value="F:ABC-type maltose transporter activity"/>
    <property type="evidence" value="ECO:0007669"/>
    <property type="project" value="TreeGrafter"/>
</dbReference>
<dbReference type="Pfam" id="PF00528">
    <property type="entry name" value="BPD_transp_1"/>
    <property type="match status" value="1"/>
</dbReference>
<dbReference type="GO" id="GO:0005886">
    <property type="term" value="C:plasma membrane"/>
    <property type="evidence" value="ECO:0007669"/>
    <property type="project" value="UniProtKB-SubCell"/>
</dbReference>
<dbReference type="NCBIfam" id="NF008231">
    <property type="entry name" value="PRK10998.1"/>
    <property type="match status" value="1"/>
</dbReference>
<dbReference type="STRING" id="83771.SAMN02910357_02061"/>
<protein>
    <recommendedName>
        <fullName evidence="11">Maltose/maltodextrin transport system permease protein MalG</fullName>
    </recommendedName>
</protein>
<dbReference type="PANTHER" id="PTHR32243">
    <property type="entry name" value="MALTOSE TRANSPORT SYSTEM PERMEASE-RELATED"/>
    <property type="match status" value="1"/>
</dbReference>
<keyword evidence="10 12" id="KW-0472">Membrane</keyword>
<evidence type="ECO:0000256" key="2">
    <source>
        <dbReference type="ARBA" id="ARBA00004429"/>
    </source>
</evidence>
<feature type="transmembrane region" description="Helical" evidence="12">
    <location>
        <begin position="330"/>
        <end position="354"/>
    </location>
</feature>
<evidence type="ECO:0000256" key="10">
    <source>
        <dbReference type="ARBA" id="ARBA00023136"/>
    </source>
</evidence>
<dbReference type="GO" id="GO:0042956">
    <property type="term" value="P:maltodextrin transmembrane transport"/>
    <property type="evidence" value="ECO:0007669"/>
    <property type="project" value="TreeGrafter"/>
</dbReference>
<dbReference type="InterPro" id="IPR000515">
    <property type="entry name" value="MetI-like"/>
</dbReference>
<keyword evidence="9 12" id="KW-1133">Transmembrane helix</keyword>
<evidence type="ECO:0000256" key="1">
    <source>
        <dbReference type="ARBA" id="ARBA00002264"/>
    </source>
</evidence>
<comment type="subcellular location">
    <subcellularLocation>
        <location evidence="2">Cell inner membrane</location>
        <topology evidence="2">Multi-pass membrane protein</topology>
    </subcellularLocation>
    <subcellularLocation>
        <location evidence="12">Cell membrane</location>
        <topology evidence="12">Multi-pass membrane protein</topology>
    </subcellularLocation>
</comment>
<evidence type="ECO:0000256" key="9">
    <source>
        <dbReference type="ARBA" id="ARBA00022989"/>
    </source>
</evidence>
<comment type="similarity">
    <text evidence="3">Belongs to the binding-protein-dependent transport system permease family. MalFG subfamily.</text>
</comment>